<evidence type="ECO:0000313" key="8">
    <source>
        <dbReference type="EMBL" id="AYO87903.1"/>
    </source>
</evidence>
<comment type="cofactor">
    <cofactor evidence="1">
        <name>Mg(2+)</name>
        <dbReference type="ChEBI" id="CHEBI:18420"/>
    </cofactor>
</comment>
<dbReference type="Proteomes" id="UP000320816">
    <property type="component" value="Segment"/>
</dbReference>
<dbReference type="Proteomes" id="UP000319755">
    <property type="component" value="Genome"/>
</dbReference>
<dbReference type="Proteomes" id="UP000317891">
    <property type="component" value="Segment"/>
</dbReference>
<dbReference type="EMBL" id="MH320549">
    <property type="protein sequence ID" value="AYO87903.1"/>
    <property type="molecule type" value="Genomic_DNA"/>
</dbReference>
<keyword evidence="2" id="KW-0479">Metal-binding</keyword>
<keyword evidence="3" id="KW-0378">Hydrolase</keyword>
<dbReference type="InterPro" id="IPR015797">
    <property type="entry name" value="NUDIX_hydrolase-like_dom_sf"/>
</dbReference>
<dbReference type="GO" id="GO:0046872">
    <property type="term" value="F:metal ion binding"/>
    <property type="evidence" value="ECO:0007669"/>
    <property type="project" value="UniProtKB-KW"/>
</dbReference>
<evidence type="ECO:0000256" key="2">
    <source>
        <dbReference type="ARBA" id="ARBA00022723"/>
    </source>
</evidence>
<dbReference type="InterPro" id="IPR003300">
    <property type="entry name" value="Viral_VD9"/>
</dbReference>
<organism evidence="6">
    <name type="scientific">Molluscum contagiosum virus subtype 2</name>
    <name type="common">MOCV</name>
    <name type="synonym">MCVII</name>
    <dbReference type="NCBI Taxonomy" id="10281"/>
    <lineage>
        <taxon>Viruses</taxon>
        <taxon>Varidnaviria</taxon>
        <taxon>Bamfordvirae</taxon>
        <taxon>Nucleocytoviricota</taxon>
        <taxon>Pokkesviricetes</taxon>
        <taxon>Chitovirales</taxon>
        <taxon>Poxviridae</taxon>
        <taxon>Chordopoxvirinae</taxon>
        <taxon>Molluscipoxvirus</taxon>
        <taxon>Molluscipoxvirus molluscum</taxon>
        <taxon>Molluscum contagiosum virus</taxon>
    </lineage>
</organism>
<reference evidence="7" key="3">
    <citation type="submission" date="2018-05" db="EMBL/GenBank/DDBJ databases">
        <authorList>
            <person name="Zorec T.M."/>
            <person name="Hosnjak L."/>
            <person name="Kutnjak D."/>
            <person name="Kusar B."/>
            <person name="Trcko K."/>
            <person name="Kocjan B.J."/>
            <person name="Li Y."/>
            <person name="Krizmaric M."/>
            <person name="Miljkovic J."/>
            <person name="Ravnikar M."/>
            <person name="Poljak M."/>
        </authorList>
    </citation>
    <scope>NUCLEOTIDE SEQUENCE</scope>
    <source>
        <strain evidence="7">MCV2_MB98</strain>
        <strain evidence="8">MCV2_MC313</strain>
        <strain evidence="9">MCV2_MC316</strain>
        <strain evidence="10">MCV2_MC332</strain>
        <strain evidence="11">MCV2_MC515</strain>
    </source>
</reference>
<dbReference type="Proteomes" id="UP000315637">
    <property type="component" value="Segment"/>
</dbReference>
<name>A0A1S7DLT9_MCV2</name>
<evidence type="ECO:0000256" key="5">
    <source>
        <dbReference type="ARBA" id="ARBA00023211"/>
    </source>
</evidence>
<dbReference type="SUPFAM" id="SSF55811">
    <property type="entry name" value="Nudix"/>
    <property type="match status" value="1"/>
</dbReference>
<evidence type="ECO:0000313" key="10">
    <source>
        <dbReference type="EMBL" id="AYO88243.1"/>
    </source>
</evidence>
<dbReference type="EMBL" id="MH320550">
    <property type="protein sequence ID" value="AYO88073.1"/>
    <property type="molecule type" value="Genomic_DNA"/>
</dbReference>
<organismHost>
    <name type="scientific">Homo sapiens</name>
    <name type="common">Human</name>
    <dbReference type="NCBI Taxonomy" id="9606"/>
</organismHost>
<gene>
    <name evidence="6" type="primary">MC098R</name>
</gene>
<evidence type="ECO:0000256" key="4">
    <source>
        <dbReference type="ARBA" id="ARBA00022842"/>
    </source>
</evidence>
<evidence type="ECO:0000313" key="11">
    <source>
        <dbReference type="EMBL" id="AYO89121.1"/>
    </source>
</evidence>
<reference evidence="7" key="2">
    <citation type="journal article" date="2018" name="Viruses">
        <title>New Insights into the Evolutionary and Genomic Landscape of Molluscum Contagiosum Virus (MCV) based on Nine MCV1 and Six MCV2 Complete Genome Sequences.</title>
        <authorList>
            <person name="Zorec T."/>
            <person name="Kutnjak D."/>
            <person name="Hosnjak L."/>
            <person name="Kusar B."/>
            <person name="Trcko K."/>
            <person name="Kocjan B."/>
            <person name="Li Y."/>
            <person name="Krizmaric M."/>
            <person name="Miljkovic J."/>
            <person name="Ravnikar M."/>
            <person name="Poljak M."/>
        </authorList>
    </citation>
    <scope>NUCLEOTIDE SEQUENCE [LARGE SCALE GENOMIC DNA]</scope>
    <source>
        <strain evidence="7">MCV2_MB98</strain>
        <strain evidence="8">MCV2_MC313</strain>
        <strain evidence="9">MCV2_MC316</strain>
        <strain evidence="10">MCV2_MC332</strain>
        <strain evidence="11">MCV2_MC515</strain>
    </source>
</reference>
<dbReference type="EMBL" id="MH320556">
    <property type="protein sequence ID" value="AYO89121.1"/>
    <property type="molecule type" value="Genomic_DNA"/>
</dbReference>
<evidence type="ECO:0000313" key="7">
    <source>
        <dbReference type="EMBL" id="AYO87733.1"/>
    </source>
</evidence>
<keyword evidence="4" id="KW-0460">Magnesium</keyword>
<dbReference type="GO" id="GO:0016787">
    <property type="term" value="F:hydrolase activity"/>
    <property type="evidence" value="ECO:0007669"/>
    <property type="project" value="UniProtKB-KW"/>
</dbReference>
<evidence type="ECO:0000313" key="9">
    <source>
        <dbReference type="EMBL" id="AYO88073.1"/>
    </source>
</evidence>
<dbReference type="EMBL" id="MH320548">
    <property type="protein sequence ID" value="AYO87733.1"/>
    <property type="molecule type" value="Genomic_DNA"/>
</dbReference>
<reference evidence="6" key="1">
    <citation type="journal article" date="2017" name="J. Gen. Virol.">
        <title>Recombination events and variability among full-length genomes of co-circulating molluscum contagiosum virus subtypes 1 and 2.</title>
        <authorList>
            <person name="Lopez-Bueno A."/>
            <person name="Parras-Molto M."/>
            <person name="Lopez-Barrantes O."/>
            <person name="Belda S."/>
            <person name="Alejo A."/>
        </authorList>
    </citation>
    <scope>NUCLEOTIDE SEQUENCE</scope>
    <source>
        <strain evidence="6">Madrid 2016_1</strain>
    </source>
</reference>
<accession>A0A1S7DLT9</accession>
<dbReference type="Proteomes" id="UP000317568">
    <property type="component" value="Genome"/>
</dbReference>
<dbReference type="EMBL" id="MH320551">
    <property type="protein sequence ID" value="AYO88243.1"/>
    <property type="molecule type" value="Genomic_DNA"/>
</dbReference>
<dbReference type="PRINTS" id="PR01363">
    <property type="entry name" value="VD09PROTEIN"/>
</dbReference>
<evidence type="ECO:0000256" key="1">
    <source>
        <dbReference type="ARBA" id="ARBA00001946"/>
    </source>
</evidence>
<evidence type="ECO:0000313" key="6">
    <source>
        <dbReference type="EMBL" id="AQY16671.1"/>
    </source>
</evidence>
<proteinExistence type="predicted"/>
<protein>
    <submittedName>
        <fullName evidence="6">MC098</fullName>
    </submittedName>
</protein>
<sequence length="212" mass="24443">MLETTFETSRERVSVCEACVDSIPATCSTHVFAVCVTRDGVPLVGVRRTSFAYQAVTLRRRNANITPVARELLRYMYASELKDIYSRLPRACRLRAPEGVRFEELVLLGGCLHKQESVPECLAREIREESDSRLSVRRFGARALKICIFDKLLTKQYSGYCMLCFVEQRLDDVQHATLYNFEVCRLCSLLEKSDNEKFEYLHFIYNSLVTTK</sequence>
<dbReference type="EMBL" id="KY040274">
    <property type="protein sequence ID" value="AQY16671.1"/>
    <property type="molecule type" value="Genomic_DNA"/>
</dbReference>
<dbReference type="Proteomes" id="UP000320664">
    <property type="component" value="Segment"/>
</dbReference>
<evidence type="ECO:0000256" key="3">
    <source>
        <dbReference type="ARBA" id="ARBA00022801"/>
    </source>
</evidence>
<keyword evidence="5" id="KW-0464">Manganese</keyword>